<proteinExistence type="predicted"/>
<dbReference type="Proteomes" id="UP000729402">
    <property type="component" value="Unassembled WGS sequence"/>
</dbReference>
<evidence type="ECO:0000313" key="3">
    <source>
        <dbReference type="Proteomes" id="UP000729402"/>
    </source>
</evidence>
<dbReference type="EMBL" id="JAAALK010000080">
    <property type="protein sequence ID" value="KAG8095357.1"/>
    <property type="molecule type" value="Genomic_DNA"/>
</dbReference>
<feature type="region of interest" description="Disordered" evidence="1">
    <location>
        <begin position="20"/>
        <end position="54"/>
    </location>
</feature>
<keyword evidence="3" id="KW-1185">Reference proteome</keyword>
<reference evidence="2" key="2">
    <citation type="submission" date="2021-02" db="EMBL/GenBank/DDBJ databases">
        <authorList>
            <person name="Kimball J.A."/>
            <person name="Haas M.W."/>
            <person name="Macchietto M."/>
            <person name="Kono T."/>
            <person name="Duquette J."/>
            <person name="Shao M."/>
        </authorList>
    </citation>
    <scope>NUCLEOTIDE SEQUENCE</scope>
    <source>
        <tissue evidence="2">Fresh leaf tissue</tissue>
    </source>
</reference>
<name>A0A8J5WV22_ZIZPA</name>
<organism evidence="2 3">
    <name type="scientific">Zizania palustris</name>
    <name type="common">Northern wild rice</name>
    <dbReference type="NCBI Taxonomy" id="103762"/>
    <lineage>
        <taxon>Eukaryota</taxon>
        <taxon>Viridiplantae</taxon>
        <taxon>Streptophyta</taxon>
        <taxon>Embryophyta</taxon>
        <taxon>Tracheophyta</taxon>
        <taxon>Spermatophyta</taxon>
        <taxon>Magnoliopsida</taxon>
        <taxon>Liliopsida</taxon>
        <taxon>Poales</taxon>
        <taxon>Poaceae</taxon>
        <taxon>BOP clade</taxon>
        <taxon>Oryzoideae</taxon>
        <taxon>Oryzeae</taxon>
        <taxon>Zizaniinae</taxon>
        <taxon>Zizania</taxon>
    </lineage>
</organism>
<comment type="caution">
    <text evidence="2">The sequence shown here is derived from an EMBL/GenBank/DDBJ whole genome shotgun (WGS) entry which is preliminary data.</text>
</comment>
<gene>
    <name evidence="2" type="ORF">GUJ93_ZPchr0012g21380</name>
</gene>
<protein>
    <submittedName>
        <fullName evidence="2">Uncharacterized protein</fullName>
    </submittedName>
</protein>
<evidence type="ECO:0000313" key="2">
    <source>
        <dbReference type="EMBL" id="KAG8095357.1"/>
    </source>
</evidence>
<feature type="compositionally biased region" description="Basic and acidic residues" evidence="1">
    <location>
        <begin position="34"/>
        <end position="47"/>
    </location>
</feature>
<evidence type="ECO:0000256" key="1">
    <source>
        <dbReference type="SAM" id="MobiDB-lite"/>
    </source>
</evidence>
<sequence length="97" mass="10411">MVLGGAPTARRSHLIIGSDRSALTSHSGSAPDLDGGKGRCADLDGGGKKKLRRSGWRRELKEEADLGRWVAELSGGKKEDLGLWVAERRKGGGWAWT</sequence>
<dbReference type="AlphaFoldDB" id="A0A8J5WV22"/>
<accession>A0A8J5WV22</accession>
<reference evidence="2" key="1">
    <citation type="journal article" date="2021" name="bioRxiv">
        <title>Whole Genome Assembly and Annotation of Northern Wild Rice, Zizania palustris L., Supports a Whole Genome Duplication in the Zizania Genus.</title>
        <authorList>
            <person name="Haas M."/>
            <person name="Kono T."/>
            <person name="Macchietto M."/>
            <person name="Millas R."/>
            <person name="McGilp L."/>
            <person name="Shao M."/>
            <person name="Duquette J."/>
            <person name="Hirsch C.N."/>
            <person name="Kimball J."/>
        </authorList>
    </citation>
    <scope>NUCLEOTIDE SEQUENCE</scope>
    <source>
        <tissue evidence="2">Fresh leaf tissue</tissue>
    </source>
</reference>